<feature type="active site" description="Charge relay system" evidence="9">
    <location>
        <position position="223"/>
    </location>
</feature>
<feature type="active site" description="Charge relay system" evidence="9">
    <location>
        <position position="219"/>
    </location>
</feature>
<keyword evidence="2 9" id="KW-0479">Metal-binding</keyword>
<dbReference type="SUPFAM" id="SSF52743">
    <property type="entry name" value="Subtilisin-like"/>
    <property type="match status" value="1"/>
</dbReference>
<dbReference type="OrthoDB" id="409122at2759"/>
<evidence type="ECO:0000313" key="12">
    <source>
        <dbReference type="EMBL" id="GMI47344.1"/>
    </source>
</evidence>
<dbReference type="GO" id="GO:0006508">
    <property type="term" value="P:proteolysis"/>
    <property type="evidence" value="ECO:0007669"/>
    <property type="project" value="UniProtKB-KW"/>
</dbReference>
<keyword evidence="1 9" id="KW-0645">Protease</keyword>
<dbReference type="Proteomes" id="UP001165065">
    <property type="component" value="Unassembled WGS sequence"/>
</dbReference>
<organism evidence="12 13">
    <name type="scientific">Triparma columacea</name>
    <dbReference type="NCBI Taxonomy" id="722753"/>
    <lineage>
        <taxon>Eukaryota</taxon>
        <taxon>Sar</taxon>
        <taxon>Stramenopiles</taxon>
        <taxon>Ochrophyta</taxon>
        <taxon>Bolidophyceae</taxon>
        <taxon>Parmales</taxon>
        <taxon>Triparmaceae</taxon>
        <taxon>Triparma</taxon>
    </lineage>
</organism>
<proteinExistence type="predicted"/>
<dbReference type="GO" id="GO:0004252">
    <property type="term" value="F:serine-type endopeptidase activity"/>
    <property type="evidence" value="ECO:0007669"/>
    <property type="project" value="UniProtKB-UniRule"/>
</dbReference>
<keyword evidence="6" id="KW-0865">Zymogen</keyword>
<keyword evidence="10" id="KW-0732">Signal</keyword>
<keyword evidence="5 9" id="KW-0106">Calcium</keyword>
<dbReference type="PANTHER" id="PTHR14218">
    <property type="entry name" value="PROTEASE S8 TRIPEPTIDYL PEPTIDASE I CLN2"/>
    <property type="match status" value="1"/>
</dbReference>
<evidence type="ECO:0000256" key="9">
    <source>
        <dbReference type="PROSITE-ProRule" id="PRU01032"/>
    </source>
</evidence>
<accession>A0A9W7GM03</accession>
<evidence type="ECO:0000259" key="11">
    <source>
        <dbReference type="PROSITE" id="PS51695"/>
    </source>
</evidence>
<dbReference type="InterPro" id="IPR036852">
    <property type="entry name" value="Peptidase_S8/S53_dom_sf"/>
</dbReference>
<dbReference type="Gene3D" id="3.40.50.200">
    <property type="entry name" value="Peptidase S8/S53 domain"/>
    <property type="match status" value="1"/>
</dbReference>
<dbReference type="AlphaFoldDB" id="A0A9W7GM03"/>
<evidence type="ECO:0000256" key="10">
    <source>
        <dbReference type="SAM" id="SignalP"/>
    </source>
</evidence>
<evidence type="ECO:0000256" key="4">
    <source>
        <dbReference type="ARBA" id="ARBA00022825"/>
    </source>
</evidence>
<dbReference type="GO" id="GO:0008240">
    <property type="term" value="F:tripeptidyl-peptidase activity"/>
    <property type="evidence" value="ECO:0007669"/>
    <property type="project" value="TreeGrafter"/>
</dbReference>
<feature type="domain" description="Peptidase S53" evidence="11">
    <location>
        <begin position="143"/>
        <end position="550"/>
    </location>
</feature>
<feature type="binding site" evidence="9">
    <location>
        <position position="509"/>
    </location>
    <ligand>
        <name>Ca(2+)</name>
        <dbReference type="ChEBI" id="CHEBI:29108"/>
    </ligand>
</feature>
<dbReference type="PANTHER" id="PTHR14218:SF15">
    <property type="entry name" value="TRIPEPTIDYL-PEPTIDASE 1"/>
    <property type="match status" value="1"/>
</dbReference>
<evidence type="ECO:0000256" key="5">
    <source>
        <dbReference type="ARBA" id="ARBA00022837"/>
    </source>
</evidence>
<feature type="active site" description="Charge relay system" evidence="9">
    <location>
        <position position="463"/>
    </location>
</feature>
<evidence type="ECO:0000256" key="1">
    <source>
        <dbReference type="ARBA" id="ARBA00022670"/>
    </source>
</evidence>
<evidence type="ECO:0000313" key="13">
    <source>
        <dbReference type="Proteomes" id="UP001165065"/>
    </source>
</evidence>
<feature type="binding site" evidence="9">
    <location>
        <position position="528"/>
    </location>
    <ligand>
        <name>Ca(2+)</name>
        <dbReference type="ChEBI" id="CHEBI:29108"/>
    </ligand>
</feature>
<comment type="catalytic activity">
    <reaction evidence="7">
        <text>Hydrolysis of proteins with broad specificity for peptide bonds, and a preference for a large uncharged residue in P1. Hydrolyzes peptide amides.</text>
        <dbReference type="EC" id="3.4.21.62"/>
    </reaction>
</comment>
<evidence type="ECO:0000256" key="3">
    <source>
        <dbReference type="ARBA" id="ARBA00022801"/>
    </source>
</evidence>
<dbReference type="SUPFAM" id="SSF54897">
    <property type="entry name" value="Protease propeptides/inhibitors"/>
    <property type="match status" value="1"/>
</dbReference>
<keyword evidence="4 9" id="KW-0720">Serine protease</keyword>
<dbReference type="Pfam" id="PF09286">
    <property type="entry name" value="Pro-kuma_activ"/>
    <property type="match status" value="1"/>
</dbReference>
<evidence type="ECO:0000256" key="7">
    <source>
        <dbReference type="ARBA" id="ARBA00023529"/>
    </source>
</evidence>
<dbReference type="EC" id="3.4.21.62" evidence="8"/>
<keyword evidence="13" id="KW-1185">Reference proteome</keyword>
<evidence type="ECO:0000256" key="8">
    <source>
        <dbReference type="ARBA" id="ARBA00023619"/>
    </source>
</evidence>
<dbReference type="PROSITE" id="PS00138">
    <property type="entry name" value="SUBTILASE_SER"/>
    <property type="match status" value="1"/>
</dbReference>
<dbReference type="EMBL" id="BRYA01000341">
    <property type="protein sequence ID" value="GMI47344.1"/>
    <property type="molecule type" value="Genomic_DNA"/>
</dbReference>
<feature type="chain" id="PRO_5040996143" description="subtilisin" evidence="10">
    <location>
        <begin position="22"/>
        <end position="551"/>
    </location>
</feature>
<evidence type="ECO:0000256" key="6">
    <source>
        <dbReference type="ARBA" id="ARBA00023145"/>
    </source>
</evidence>
<protein>
    <recommendedName>
        <fullName evidence="8">subtilisin</fullName>
        <ecNumber evidence="8">3.4.21.62</ecNumber>
    </recommendedName>
</protein>
<feature type="signal peptide" evidence="10">
    <location>
        <begin position="1"/>
        <end position="21"/>
    </location>
</feature>
<dbReference type="InterPro" id="IPR015366">
    <property type="entry name" value="S53_propep"/>
</dbReference>
<dbReference type="GO" id="GO:0046872">
    <property type="term" value="F:metal ion binding"/>
    <property type="evidence" value="ECO:0007669"/>
    <property type="project" value="UniProtKB-UniRule"/>
</dbReference>
<reference evidence="13" key="1">
    <citation type="journal article" date="2023" name="Commun. Biol.">
        <title>Genome analysis of Parmales, the sister group of diatoms, reveals the evolutionary specialization of diatoms from phago-mixotrophs to photoautotrophs.</title>
        <authorList>
            <person name="Ban H."/>
            <person name="Sato S."/>
            <person name="Yoshikawa S."/>
            <person name="Yamada K."/>
            <person name="Nakamura Y."/>
            <person name="Ichinomiya M."/>
            <person name="Sato N."/>
            <person name="Blanc-Mathieu R."/>
            <person name="Endo H."/>
            <person name="Kuwata A."/>
            <person name="Ogata H."/>
        </authorList>
    </citation>
    <scope>NUCLEOTIDE SEQUENCE [LARGE SCALE GENOMIC DNA]</scope>
</reference>
<evidence type="ECO:0000256" key="2">
    <source>
        <dbReference type="ARBA" id="ARBA00022723"/>
    </source>
</evidence>
<name>A0A9W7GM03_9STRA</name>
<sequence>MMMVSNLSLSLLLLLPLAGSAFELSLHLTTKGAEELDSTFWAIATPSSDRYAKFLEVEELAAMIGSDQSCIDAASAFLKQSGGENLVVSPLKDSITATFLHGHSLLLSDAGHPKSTPDCVKFTVRKDHYHEGVYPRPRASASASAPYTISKIKNAYGMPTDLTAINPATSVMTWGPGTFGYSVAELEHLKLTQAPKINLDKVVFDNENHGEPGGDNFGEGQLDVNMLSAFALNATVIVSNTNTSSSTEESTGFGAALLDFLTELAGRETVPHVLSMSLGSLSAASCDLLCDAAIEEGYSQKDCDDYLAKQRQVCMFLTQDQTDKISMALQVLGTRGVTVLAASGDGGSHFSFQAFESDGGIGDVLNEASCANSIPVFPTASPYVLSIGGEMWRNGNSDHPITWSYLGSSGSGGGFSIQFDQPEHQKDVVAEYLKKDGMPPADSYNAGSRAYPDMAAVGVSGTSQSCPISAGMFAMIIDQRLNAGLPGLGFVAPRLYEVATKFPGEAFQDIVGGDSSTTCDTGFPATDGWDANTGFGRPIWDGWAKHFGEDN</sequence>
<dbReference type="InterPro" id="IPR050819">
    <property type="entry name" value="Tripeptidyl-peptidase_I"/>
</dbReference>
<feature type="binding site" evidence="9">
    <location>
        <position position="530"/>
    </location>
    <ligand>
        <name>Ca(2+)</name>
        <dbReference type="ChEBI" id="CHEBI:29108"/>
    </ligand>
</feature>
<dbReference type="InterPro" id="IPR023828">
    <property type="entry name" value="Peptidase_S8_Ser-AS"/>
</dbReference>
<dbReference type="PROSITE" id="PS51695">
    <property type="entry name" value="SEDOLISIN"/>
    <property type="match status" value="1"/>
</dbReference>
<comment type="cofactor">
    <cofactor evidence="9">
        <name>Ca(2+)</name>
        <dbReference type="ChEBI" id="CHEBI:29108"/>
    </cofactor>
    <text evidence="9">Binds 1 Ca(2+) ion per subunit.</text>
</comment>
<dbReference type="InterPro" id="IPR030400">
    <property type="entry name" value="Sedolisin_dom"/>
</dbReference>
<keyword evidence="3 9" id="KW-0378">Hydrolase</keyword>
<gene>
    <name evidence="12" type="ORF">TrCOL_g11212</name>
</gene>
<comment type="caution">
    <text evidence="12">The sequence shown here is derived from an EMBL/GenBank/DDBJ whole genome shotgun (WGS) entry which is preliminary data.</text>
</comment>
<feature type="binding site" evidence="9">
    <location>
        <position position="510"/>
    </location>
    <ligand>
        <name>Ca(2+)</name>
        <dbReference type="ChEBI" id="CHEBI:29108"/>
    </ligand>
</feature>